<evidence type="ECO:0000256" key="2">
    <source>
        <dbReference type="ARBA" id="ARBA00022729"/>
    </source>
</evidence>
<dbReference type="Pfam" id="PF03938">
    <property type="entry name" value="OmpH"/>
    <property type="match status" value="1"/>
</dbReference>
<dbReference type="RefSeq" id="WP_144257960.1">
    <property type="nucleotide sequence ID" value="NZ_CP041636.1"/>
</dbReference>
<accession>A0A516H587</accession>
<dbReference type="Proteomes" id="UP000317496">
    <property type="component" value="Chromosome"/>
</dbReference>
<dbReference type="PANTHER" id="PTHR35089">
    <property type="entry name" value="CHAPERONE PROTEIN SKP"/>
    <property type="match status" value="1"/>
</dbReference>
<reference evidence="5 6" key="1">
    <citation type="submission" date="2019-07" db="EMBL/GenBank/DDBJ databases">
        <title>Genome sequencing for Ferrovibrio sp. K5.</title>
        <authorList>
            <person name="Park S.-J."/>
        </authorList>
    </citation>
    <scope>NUCLEOTIDE SEQUENCE [LARGE SCALE GENOMIC DNA]</scope>
    <source>
        <strain evidence="5 6">K5</strain>
    </source>
</reference>
<dbReference type="Gene3D" id="3.30.910.20">
    <property type="entry name" value="Skp domain"/>
    <property type="match status" value="1"/>
</dbReference>
<dbReference type="KEGG" id="fer:FNB15_17550"/>
<dbReference type="GO" id="GO:0050821">
    <property type="term" value="P:protein stabilization"/>
    <property type="evidence" value="ECO:0007669"/>
    <property type="project" value="TreeGrafter"/>
</dbReference>
<feature type="chain" id="PRO_5021823884" evidence="4">
    <location>
        <begin position="26"/>
        <end position="190"/>
    </location>
</feature>
<keyword evidence="6" id="KW-1185">Reference proteome</keyword>
<dbReference type="EMBL" id="CP041636">
    <property type="protein sequence ID" value="QDO98964.1"/>
    <property type="molecule type" value="Genomic_DNA"/>
</dbReference>
<evidence type="ECO:0000313" key="6">
    <source>
        <dbReference type="Proteomes" id="UP000317496"/>
    </source>
</evidence>
<sequence>MKSVIKTVIALAALVASALPGLALAQAGGKVPPAIIAVIDSQRVNREAAALKNARQQLEQFRFNFQSEIAKEEEKLRAEEQEIARQRSVLSPEAFEQRRQAFQAKVVELQKRIQERSQSLEKMLNGVREQVTVQVIEILKSLATERGFNMVLDRAQVQIFIGDSIDITPEVLKRLDQRLPTVKVNLPAGK</sequence>
<protein>
    <submittedName>
        <fullName evidence="5">OmpH family outer membrane protein</fullName>
    </submittedName>
</protein>
<keyword evidence="2 4" id="KW-0732">Signal</keyword>
<dbReference type="InterPro" id="IPR005632">
    <property type="entry name" value="Chaperone_Skp"/>
</dbReference>
<dbReference type="OrthoDB" id="8478823at2"/>
<comment type="similarity">
    <text evidence="1">Belongs to the Skp family.</text>
</comment>
<dbReference type="AlphaFoldDB" id="A0A516H587"/>
<feature type="signal peptide" evidence="4">
    <location>
        <begin position="1"/>
        <end position="25"/>
    </location>
</feature>
<dbReference type="SUPFAM" id="SSF111384">
    <property type="entry name" value="OmpH-like"/>
    <property type="match status" value="1"/>
</dbReference>
<evidence type="ECO:0000256" key="4">
    <source>
        <dbReference type="SAM" id="SignalP"/>
    </source>
</evidence>
<evidence type="ECO:0000256" key="3">
    <source>
        <dbReference type="SAM" id="Coils"/>
    </source>
</evidence>
<evidence type="ECO:0000256" key="1">
    <source>
        <dbReference type="ARBA" id="ARBA00009091"/>
    </source>
</evidence>
<dbReference type="PANTHER" id="PTHR35089:SF1">
    <property type="entry name" value="CHAPERONE PROTEIN SKP"/>
    <property type="match status" value="1"/>
</dbReference>
<organism evidence="5 6">
    <name type="scientific">Ferrovibrio terrae</name>
    <dbReference type="NCBI Taxonomy" id="2594003"/>
    <lineage>
        <taxon>Bacteria</taxon>
        <taxon>Pseudomonadati</taxon>
        <taxon>Pseudomonadota</taxon>
        <taxon>Alphaproteobacteria</taxon>
        <taxon>Rhodospirillales</taxon>
        <taxon>Rhodospirillaceae</taxon>
        <taxon>Ferrovibrio</taxon>
    </lineage>
</organism>
<dbReference type="InterPro" id="IPR024930">
    <property type="entry name" value="Skp_dom_sf"/>
</dbReference>
<dbReference type="GO" id="GO:0051082">
    <property type="term" value="F:unfolded protein binding"/>
    <property type="evidence" value="ECO:0007669"/>
    <property type="project" value="InterPro"/>
</dbReference>
<gene>
    <name evidence="5" type="ORF">FNB15_17550</name>
</gene>
<evidence type="ECO:0000313" key="5">
    <source>
        <dbReference type="EMBL" id="QDO98964.1"/>
    </source>
</evidence>
<dbReference type="SMART" id="SM00935">
    <property type="entry name" value="OmpH"/>
    <property type="match status" value="1"/>
</dbReference>
<dbReference type="GO" id="GO:0005829">
    <property type="term" value="C:cytosol"/>
    <property type="evidence" value="ECO:0007669"/>
    <property type="project" value="TreeGrafter"/>
</dbReference>
<name>A0A516H587_9PROT</name>
<proteinExistence type="inferred from homology"/>
<keyword evidence="3" id="KW-0175">Coiled coil</keyword>
<feature type="coiled-coil region" evidence="3">
    <location>
        <begin position="41"/>
        <end position="130"/>
    </location>
</feature>